<comment type="caution">
    <text evidence="1">The sequence shown here is derived from an EMBL/GenBank/DDBJ whole genome shotgun (WGS) entry which is preliminary data.</text>
</comment>
<gene>
    <name evidence="1" type="ORF">M9Y10_030221</name>
</gene>
<proteinExistence type="predicted"/>
<evidence type="ECO:0000313" key="1">
    <source>
        <dbReference type="EMBL" id="KAK8892967.1"/>
    </source>
</evidence>
<dbReference type="EMBL" id="JAPFFF010000004">
    <property type="protein sequence ID" value="KAK8892967.1"/>
    <property type="molecule type" value="Genomic_DNA"/>
</dbReference>
<protein>
    <submittedName>
        <fullName evidence="1">Uncharacterized protein</fullName>
    </submittedName>
</protein>
<accession>A0ABR2KRE5</accession>
<sequence length="121" mass="14344">MIPCIHQLSLPYPAAIPKPPKVSILFKNQWEELIDRYLPSQELKKDKKAFEKEEMNYVVNLIKFYSRFMGKEIETFVDKNYTRYLGSDSDFILNKPASFLKLVDDGIRYSKTLKNMKKEEK</sequence>
<name>A0ABR2KRE5_9EUKA</name>
<dbReference type="Proteomes" id="UP001470230">
    <property type="component" value="Unassembled WGS sequence"/>
</dbReference>
<organism evidence="1 2">
    <name type="scientific">Tritrichomonas musculus</name>
    <dbReference type="NCBI Taxonomy" id="1915356"/>
    <lineage>
        <taxon>Eukaryota</taxon>
        <taxon>Metamonada</taxon>
        <taxon>Parabasalia</taxon>
        <taxon>Tritrichomonadida</taxon>
        <taxon>Tritrichomonadidae</taxon>
        <taxon>Tritrichomonas</taxon>
    </lineage>
</organism>
<evidence type="ECO:0000313" key="2">
    <source>
        <dbReference type="Proteomes" id="UP001470230"/>
    </source>
</evidence>
<keyword evidence="2" id="KW-1185">Reference proteome</keyword>
<reference evidence="1 2" key="1">
    <citation type="submission" date="2024-04" db="EMBL/GenBank/DDBJ databases">
        <title>Tritrichomonas musculus Genome.</title>
        <authorList>
            <person name="Alves-Ferreira E."/>
            <person name="Grigg M."/>
            <person name="Lorenzi H."/>
            <person name="Galac M."/>
        </authorList>
    </citation>
    <scope>NUCLEOTIDE SEQUENCE [LARGE SCALE GENOMIC DNA]</scope>
    <source>
        <strain evidence="1 2">EAF2021</strain>
    </source>
</reference>